<feature type="compositionally biased region" description="Basic and acidic residues" evidence="1">
    <location>
        <begin position="57"/>
        <end position="68"/>
    </location>
</feature>
<organism evidence="2 3">
    <name type="scientific">Sphingomonas telluris</name>
    <dbReference type="NCBI Taxonomy" id="2907998"/>
    <lineage>
        <taxon>Bacteria</taxon>
        <taxon>Pseudomonadati</taxon>
        <taxon>Pseudomonadota</taxon>
        <taxon>Alphaproteobacteria</taxon>
        <taxon>Sphingomonadales</taxon>
        <taxon>Sphingomonadaceae</taxon>
        <taxon>Sphingomonas</taxon>
    </lineage>
</organism>
<evidence type="ECO:0000313" key="2">
    <source>
        <dbReference type="EMBL" id="MCH8615901.1"/>
    </source>
</evidence>
<evidence type="ECO:0000256" key="1">
    <source>
        <dbReference type="SAM" id="MobiDB-lite"/>
    </source>
</evidence>
<keyword evidence="3" id="KW-1185">Reference proteome</keyword>
<feature type="region of interest" description="Disordered" evidence="1">
    <location>
        <begin position="1"/>
        <end position="73"/>
    </location>
</feature>
<dbReference type="RefSeq" id="WP_241446737.1">
    <property type="nucleotide sequence ID" value="NZ_JAKZHW010000001.1"/>
</dbReference>
<feature type="compositionally biased region" description="Basic residues" evidence="1">
    <location>
        <begin position="35"/>
        <end position="51"/>
    </location>
</feature>
<feature type="region of interest" description="Disordered" evidence="1">
    <location>
        <begin position="140"/>
        <end position="167"/>
    </location>
</feature>
<evidence type="ECO:0000313" key="3">
    <source>
        <dbReference type="Proteomes" id="UP001203058"/>
    </source>
</evidence>
<gene>
    <name evidence="2" type="ORF">LZ016_07285</name>
</gene>
<proteinExistence type="predicted"/>
<reference evidence="2 3" key="1">
    <citation type="submission" date="2022-03" db="EMBL/GenBank/DDBJ databases">
        <authorList>
            <person name="Jo J.-H."/>
            <person name="Im W.-T."/>
        </authorList>
    </citation>
    <scope>NUCLEOTIDE SEQUENCE [LARGE SCALE GENOMIC DNA]</scope>
    <source>
        <strain evidence="2 3">SM33</strain>
    </source>
</reference>
<dbReference type="EMBL" id="JAKZHW010000001">
    <property type="protein sequence ID" value="MCH8615901.1"/>
    <property type="molecule type" value="Genomic_DNA"/>
</dbReference>
<protein>
    <submittedName>
        <fullName evidence="2">Uncharacterized protein</fullName>
    </submittedName>
</protein>
<dbReference type="Proteomes" id="UP001203058">
    <property type="component" value="Unassembled WGS sequence"/>
</dbReference>
<comment type="caution">
    <text evidence="2">The sequence shown here is derived from an EMBL/GenBank/DDBJ whole genome shotgun (WGS) entry which is preliminary data.</text>
</comment>
<sequence length="167" mass="18345">MGKGGYLGGSTIIRAWGGQPSRAKTRAAPIDLNAHLKKPKKQINKKPKRQKLTAAQKEAERKAREAAKKAQPNVVVEVRGANPQNAGREAARRSLKGNGLTIPDQVAKASKTVRTIEADIAKTKLRLVNLERLLVEARKQLERAENSPRRTALGQALADARHKRRSE</sequence>
<accession>A0ABS9VLQ3</accession>
<name>A0ABS9VLQ3_9SPHN</name>